<dbReference type="AlphaFoldDB" id="A0A9K3ILI5"/>
<comment type="caution">
    <text evidence="1">The sequence shown here is derived from an EMBL/GenBank/DDBJ whole genome shotgun (WGS) entry which is preliminary data.</text>
</comment>
<keyword evidence="2" id="KW-1185">Reference proteome</keyword>
<evidence type="ECO:0000313" key="1">
    <source>
        <dbReference type="EMBL" id="KAF5799194.1"/>
    </source>
</evidence>
<evidence type="ECO:0000313" key="2">
    <source>
        <dbReference type="Proteomes" id="UP000215914"/>
    </source>
</evidence>
<sequence>MVRGNKKRHKLIFHVKFRNIRFTLHTDYITKLLPKKNYKFNVVVFACILKK</sequence>
<reference evidence="1" key="2">
    <citation type="submission" date="2020-06" db="EMBL/GenBank/DDBJ databases">
        <title>Helianthus annuus Genome sequencing and assembly Release 2.</title>
        <authorList>
            <person name="Gouzy J."/>
            <person name="Langlade N."/>
            <person name="Munos S."/>
        </authorList>
    </citation>
    <scope>NUCLEOTIDE SEQUENCE</scope>
    <source>
        <tissue evidence="1">Leaves</tissue>
    </source>
</reference>
<organism evidence="1 2">
    <name type="scientific">Helianthus annuus</name>
    <name type="common">Common sunflower</name>
    <dbReference type="NCBI Taxonomy" id="4232"/>
    <lineage>
        <taxon>Eukaryota</taxon>
        <taxon>Viridiplantae</taxon>
        <taxon>Streptophyta</taxon>
        <taxon>Embryophyta</taxon>
        <taxon>Tracheophyta</taxon>
        <taxon>Spermatophyta</taxon>
        <taxon>Magnoliopsida</taxon>
        <taxon>eudicotyledons</taxon>
        <taxon>Gunneridae</taxon>
        <taxon>Pentapetalae</taxon>
        <taxon>asterids</taxon>
        <taxon>campanulids</taxon>
        <taxon>Asterales</taxon>
        <taxon>Asteraceae</taxon>
        <taxon>Asteroideae</taxon>
        <taxon>Heliantheae alliance</taxon>
        <taxon>Heliantheae</taxon>
        <taxon>Helianthus</taxon>
    </lineage>
</organism>
<reference evidence="1" key="1">
    <citation type="journal article" date="2017" name="Nature">
        <title>The sunflower genome provides insights into oil metabolism, flowering and Asterid evolution.</title>
        <authorList>
            <person name="Badouin H."/>
            <person name="Gouzy J."/>
            <person name="Grassa C.J."/>
            <person name="Murat F."/>
            <person name="Staton S.E."/>
            <person name="Cottret L."/>
            <person name="Lelandais-Briere C."/>
            <person name="Owens G.L."/>
            <person name="Carrere S."/>
            <person name="Mayjonade B."/>
            <person name="Legrand L."/>
            <person name="Gill N."/>
            <person name="Kane N.C."/>
            <person name="Bowers J.E."/>
            <person name="Hubner S."/>
            <person name="Bellec A."/>
            <person name="Berard A."/>
            <person name="Berges H."/>
            <person name="Blanchet N."/>
            <person name="Boniface M.C."/>
            <person name="Brunel D."/>
            <person name="Catrice O."/>
            <person name="Chaidir N."/>
            <person name="Claudel C."/>
            <person name="Donnadieu C."/>
            <person name="Faraut T."/>
            <person name="Fievet G."/>
            <person name="Helmstetter N."/>
            <person name="King M."/>
            <person name="Knapp S.J."/>
            <person name="Lai Z."/>
            <person name="Le Paslier M.C."/>
            <person name="Lippi Y."/>
            <person name="Lorenzon L."/>
            <person name="Mandel J.R."/>
            <person name="Marage G."/>
            <person name="Marchand G."/>
            <person name="Marquand E."/>
            <person name="Bret-Mestries E."/>
            <person name="Morien E."/>
            <person name="Nambeesan S."/>
            <person name="Nguyen T."/>
            <person name="Pegot-Espagnet P."/>
            <person name="Pouilly N."/>
            <person name="Raftis F."/>
            <person name="Sallet E."/>
            <person name="Schiex T."/>
            <person name="Thomas J."/>
            <person name="Vandecasteele C."/>
            <person name="Vares D."/>
            <person name="Vear F."/>
            <person name="Vautrin S."/>
            <person name="Crespi M."/>
            <person name="Mangin B."/>
            <person name="Burke J.M."/>
            <person name="Salse J."/>
            <person name="Munos S."/>
            <person name="Vincourt P."/>
            <person name="Rieseberg L.H."/>
            <person name="Langlade N.B."/>
        </authorList>
    </citation>
    <scope>NUCLEOTIDE SEQUENCE</scope>
    <source>
        <tissue evidence="1">Leaves</tissue>
    </source>
</reference>
<gene>
    <name evidence="1" type="ORF">HanXRQr2_Chr07g0301741</name>
</gene>
<accession>A0A9K3ILI5</accession>
<name>A0A9K3ILI5_HELAN</name>
<dbReference type="Gramene" id="mRNA:HanXRQr2_Chr07g0301741">
    <property type="protein sequence ID" value="CDS:HanXRQr2_Chr07g0301741.1"/>
    <property type="gene ID" value="HanXRQr2_Chr07g0301741"/>
</dbReference>
<protein>
    <submittedName>
        <fullName evidence="1">Uncharacterized protein</fullName>
    </submittedName>
</protein>
<dbReference type="EMBL" id="MNCJ02000322">
    <property type="protein sequence ID" value="KAF5799194.1"/>
    <property type="molecule type" value="Genomic_DNA"/>
</dbReference>
<proteinExistence type="predicted"/>
<dbReference type="Proteomes" id="UP000215914">
    <property type="component" value="Unassembled WGS sequence"/>
</dbReference>